<evidence type="ECO:0000313" key="2">
    <source>
        <dbReference type="Proteomes" id="UP001595887"/>
    </source>
</evidence>
<dbReference type="PANTHER" id="PTHR39431:SF1">
    <property type="entry name" value="FRPA_C-RELATED PROTEIN"/>
    <property type="match status" value="1"/>
</dbReference>
<protein>
    <recommendedName>
        <fullName evidence="3">Calcium-binding protein</fullName>
    </recommendedName>
</protein>
<proteinExistence type="predicted"/>
<keyword evidence="2" id="KW-1185">Reference proteome</keyword>
<dbReference type="RefSeq" id="WP_381423094.1">
    <property type="nucleotide sequence ID" value="NZ_JBHSDH010000013.1"/>
</dbReference>
<reference evidence="2" key="1">
    <citation type="journal article" date="2019" name="Int. J. Syst. Evol. Microbiol.">
        <title>The Global Catalogue of Microorganisms (GCM) 10K type strain sequencing project: providing services to taxonomists for standard genome sequencing and annotation.</title>
        <authorList>
            <consortium name="The Broad Institute Genomics Platform"/>
            <consortium name="The Broad Institute Genome Sequencing Center for Infectious Disease"/>
            <person name="Wu L."/>
            <person name="Ma J."/>
        </authorList>
    </citation>
    <scope>NUCLEOTIDE SEQUENCE [LARGE SCALE GENOMIC DNA]</scope>
    <source>
        <strain evidence="2">CECT 8531</strain>
    </source>
</reference>
<dbReference type="EMBL" id="JBHSDH010000013">
    <property type="protein sequence ID" value="MFC4292418.1"/>
    <property type="molecule type" value="Genomic_DNA"/>
</dbReference>
<evidence type="ECO:0000313" key="1">
    <source>
        <dbReference type="EMBL" id="MFC4292418.1"/>
    </source>
</evidence>
<name>A0ABV8RGQ5_9SPHN</name>
<evidence type="ECO:0008006" key="3">
    <source>
        <dbReference type="Google" id="ProtNLM"/>
    </source>
</evidence>
<sequence length="426" mass="47395">MDRGDYPGGYRYIAEQIRNDSRYNPKLAGWFEAAAEINGDPDSFLRDYVFTSNAFAADLNPGDPAVLAENQRVSDILARDVLRDYIEAEREGLVLTPQDIYEADVSSAVEEFGQRIGAPNRIKPHEWAGGWPGAVLYDFSVAADYQPNVYENIVNWDINALKTLAYLSRDFAEDVLEELQKLSDFFSEQFWNSLPNAFSRYPSLWLPAIFGTYFFNRDPLVLDLNTGDVSLTSLFNSATFFDLDSNGFAERTGWVRPGEGLLALDVNGNGRIDNGAELFGTPTTDGFTILRQYDSNGDNRITSDDAIWNSLLIWRDGNGDGISTPDELTSINDNDIRSISLNDRAPIGAEANRLGNSILGISSFVTQDGRTAEVVAVGFRTDQTNTRFIIPDDFEYDTYVFSLPNLSSANDNQFFGNKGLAVCSDF</sequence>
<dbReference type="Proteomes" id="UP001595887">
    <property type="component" value="Unassembled WGS sequence"/>
</dbReference>
<organism evidence="1 2">
    <name type="scientific">Sphingorhabdus arenilitoris</name>
    <dbReference type="NCBI Taxonomy" id="1490041"/>
    <lineage>
        <taxon>Bacteria</taxon>
        <taxon>Pseudomonadati</taxon>
        <taxon>Pseudomonadota</taxon>
        <taxon>Alphaproteobacteria</taxon>
        <taxon>Sphingomonadales</taxon>
        <taxon>Sphingomonadaceae</taxon>
        <taxon>Sphingorhabdus</taxon>
    </lineage>
</organism>
<comment type="caution">
    <text evidence="1">The sequence shown here is derived from an EMBL/GenBank/DDBJ whole genome shotgun (WGS) entry which is preliminary data.</text>
</comment>
<dbReference type="PANTHER" id="PTHR39431">
    <property type="entry name" value="FRPA/C-RELATED PROTEIN"/>
    <property type="match status" value="1"/>
</dbReference>
<accession>A0ABV8RGQ5</accession>
<gene>
    <name evidence="1" type="ORF">ACFOWX_08315</name>
</gene>